<accession>A0ABW5PM71</accession>
<keyword evidence="4" id="KW-1185">Reference proteome</keyword>
<name>A0ABW5PM71_9BACI</name>
<keyword evidence="2" id="KW-0472">Membrane</keyword>
<dbReference type="EMBL" id="JBHUMR010000007">
    <property type="protein sequence ID" value="MFD2616391.1"/>
    <property type="molecule type" value="Genomic_DNA"/>
</dbReference>
<evidence type="ECO:0000256" key="1">
    <source>
        <dbReference type="SAM" id="Coils"/>
    </source>
</evidence>
<gene>
    <name evidence="3" type="ORF">ACFSTF_03550</name>
</gene>
<feature type="transmembrane region" description="Helical" evidence="2">
    <location>
        <begin position="36"/>
        <end position="58"/>
    </location>
</feature>
<organism evidence="3 4">
    <name type="scientific">Terrilactibacillus laevilacticus</name>
    <dbReference type="NCBI Taxonomy" id="1380157"/>
    <lineage>
        <taxon>Bacteria</taxon>
        <taxon>Bacillati</taxon>
        <taxon>Bacillota</taxon>
        <taxon>Bacilli</taxon>
        <taxon>Bacillales</taxon>
        <taxon>Bacillaceae</taxon>
        <taxon>Terrilactibacillus</taxon>
    </lineage>
</organism>
<evidence type="ECO:0000313" key="4">
    <source>
        <dbReference type="Proteomes" id="UP001597458"/>
    </source>
</evidence>
<keyword evidence="1" id="KW-0175">Coiled coil</keyword>
<comment type="caution">
    <text evidence="3">The sequence shown here is derived from an EMBL/GenBank/DDBJ whole genome shotgun (WGS) entry which is preliminary data.</text>
</comment>
<evidence type="ECO:0000313" key="3">
    <source>
        <dbReference type="EMBL" id="MFD2616391.1"/>
    </source>
</evidence>
<keyword evidence="2" id="KW-0812">Transmembrane</keyword>
<dbReference type="RefSeq" id="WP_141189817.1">
    <property type="nucleotide sequence ID" value="NZ_JBHUMR010000007.1"/>
</dbReference>
<protein>
    <submittedName>
        <fullName evidence="3">Uncharacterized protein</fullName>
    </submittedName>
</protein>
<keyword evidence="2" id="KW-1133">Transmembrane helix</keyword>
<evidence type="ECO:0000256" key="2">
    <source>
        <dbReference type="SAM" id="Phobius"/>
    </source>
</evidence>
<sequence>MNEEKIERIENKLKELHTKLDKLEQKMDSLPEKQSVSIILARNIWVLVPITAIIMGGLKIIL</sequence>
<feature type="coiled-coil region" evidence="1">
    <location>
        <begin position="6"/>
        <end position="33"/>
    </location>
</feature>
<dbReference type="Gene3D" id="1.20.1270.70">
    <property type="entry name" value="Designed single chain three-helix bundle"/>
    <property type="match status" value="1"/>
</dbReference>
<dbReference type="Proteomes" id="UP001597458">
    <property type="component" value="Unassembled WGS sequence"/>
</dbReference>
<reference evidence="4" key="1">
    <citation type="journal article" date="2019" name="Int. J. Syst. Evol. Microbiol.">
        <title>The Global Catalogue of Microorganisms (GCM) 10K type strain sequencing project: providing services to taxonomists for standard genome sequencing and annotation.</title>
        <authorList>
            <consortium name="The Broad Institute Genomics Platform"/>
            <consortium name="The Broad Institute Genome Sequencing Center for Infectious Disease"/>
            <person name="Wu L."/>
            <person name="Ma J."/>
        </authorList>
    </citation>
    <scope>NUCLEOTIDE SEQUENCE [LARGE SCALE GENOMIC DNA]</scope>
    <source>
        <strain evidence="4">TISTR 2241</strain>
    </source>
</reference>
<proteinExistence type="predicted"/>